<dbReference type="Proteomes" id="UP000824136">
    <property type="component" value="Unassembled WGS sequence"/>
</dbReference>
<dbReference type="InterPro" id="IPR011249">
    <property type="entry name" value="Metalloenz_LuxS/M16"/>
</dbReference>
<dbReference type="NCBIfam" id="NF047422">
    <property type="entry name" value="YfmF_fam"/>
    <property type="match status" value="1"/>
</dbReference>
<evidence type="ECO:0000313" key="3">
    <source>
        <dbReference type="Proteomes" id="UP000824136"/>
    </source>
</evidence>
<dbReference type="SUPFAM" id="SSF63411">
    <property type="entry name" value="LuxS/MPP-like metallohydrolase"/>
    <property type="match status" value="2"/>
</dbReference>
<protein>
    <submittedName>
        <fullName evidence="2">Insulinase family protein</fullName>
    </submittedName>
</protein>
<proteinExistence type="predicted"/>
<evidence type="ECO:0000313" key="2">
    <source>
        <dbReference type="EMBL" id="HIT58955.1"/>
    </source>
</evidence>
<dbReference type="Pfam" id="PF05193">
    <property type="entry name" value="Peptidase_M16_C"/>
    <property type="match status" value="1"/>
</dbReference>
<organism evidence="2 3">
    <name type="scientific">Candidatus Faeciplasma pullistercoris</name>
    <dbReference type="NCBI Taxonomy" id="2840800"/>
    <lineage>
        <taxon>Bacteria</taxon>
        <taxon>Bacillati</taxon>
        <taxon>Bacillota</taxon>
        <taxon>Clostridia</taxon>
        <taxon>Eubacteriales</taxon>
        <taxon>Oscillospiraceae</taxon>
        <taxon>Oscillospiraceae incertae sedis</taxon>
        <taxon>Candidatus Faeciplasma</taxon>
    </lineage>
</organism>
<dbReference type="InterPro" id="IPR007863">
    <property type="entry name" value="Peptidase_M16_C"/>
</dbReference>
<dbReference type="PANTHER" id="PTHR11851:SF186">
    <property type="entry name" value="INACTIVE METALLOPROTEASE YMFF-RELATED"/>
    <property type="match status" value="1"/>
</dbReference>
<dbReference type="InterPro" id="IPR050361">
    <property type="entry name" value="MPP/UQCRC_Complex"/>
</dbReference>
<feature type="domain" description="Peptidase M16 C-terminal" evidence="1">
    <location>
        <begin position="184"/>
        <end position="354"/>
    </location>
</feature>
<dbReference type="PANTHER" id="PTHR11851">
    <property type="entry name" value="METALLOPROTEASE"/>
    <property type="match status" value="1"/>
</dbReference>
<accession>A0A9D1KK79</accession>
<dbReference type="AlphaFoldDB" id="A0A9D1KK79"/>
<dbReference type="GO" id="GO:0046872">
    <property type="term" value="F:metal ion binding"/>
    <property type="evidence" value="ECO:0007669"/>
    <property type="project" value="InterPro"/>
</dbReference>
<gene>
    <name evidence="2" type="ORF">IAC39_04515</name>
</gene>
<reference evidence="2" key="1">
    <citation type="submission" date="2020-10" db="EMBL/GenBank/DDBJ databases">
        <authorList>
            <person name="Gilroy R."/>
        </authorList>
    </citation>
    <scope>NUCLEOTIDE SEQUENCE</scope>
    <source>
        <strain evidence="2">CHK33-4379</strain>
    </source>
</reference>
<evidence type="ECO:0000259" key="1">
    <source>
        <dbReference type="Pfam" id="PF05193"/>
    </source>
</evidence>
<dbReference type="Gene3D" id="3.30.830.10">
    <property type="entry name" value="Metalloenzyme, LuxS/M16 peptidase-like"/>
    <property type="match status" value="2"/>
</dbReference>
<sequence>MRSSYDRRDLGGGVYLSQISDPKFKTNTVFIRFMTEYSEKDAAALALIPAVLTSCSAEYPTGTEFNKKLNALYGTTVSGAVNQMGDIYELKISADFLADRYALGGDRISDDVSKLLVGCIFDPAVEQGGFAADEFEMRRKDLLDAIDAEINDKISYAMGLSFETVYRGEARACKYYGSREAVEKVTPAEAYEVYKRVLKKAKVEISFCGHGGFDDAIKVLEKAFKTDRQSWSTPSFLSYSPIKPEPEYVTKHMSVAQANLVMAFKPEKHDLRTAQVLSCVYGGAPFSKLFANVREKMSLCYFCQSIYSETKGTMFVVSAVEFDNIEKAKNEIIRQLSLIADGEVTEDELRSAKLILANSYRSREDKIFLIDDWYACGNLRGEVLTPEEYIEKLNEVTREDVINLAKSFKLDTVYVQRD</sequence>
<dbReference type="EMBL" id="DVLL01000017">
    <property type="protein sequence ID" value="HIT58955.1"/>
    <property type="molecule type" value="Genomic_DNA"/>
</dbReference>
<comment type="caution">
    <text evidence="2">The sequence shown here is derived from an EMBL/GenBank/DDBJ whole genome shotgun (WGS) entry which is preliminary data.</text>
</comment>
<reference evidence="2" key="2">
    <citation type="journal article" date="2021" name="PeerJ">
        <title>Extensive microbial diversity within the chicken gut microbiome revealed by metagenomics and culture.</title>
        <authorList>
            <person name="Gilroy R."/>
            <person name="Ravi A."/>
            <person name="Getino M."/>
            <person name="Pursley I."/>
            <person name="Horton D.L."/>
            <person name="Alikhan N.F."/>
            <person name="Baker D."/>
            <person name="Gharbi K."/>
            <person name="Hall N."/>
            <person name="Watson M."/>
            <person name="Adriaenssens E.M."/>
            <person name="Foster-Nyarko E."/>
            <person name="Jarju S."/>
            <person name="Secka A."/>
            <person name="Antonio M."/>
            <person name="Oren A."/>
            <person name="Chaudhuri R.R."/>
            <person name="La Ragione R."/>
            <person name="Hildebrand F."/>
            <person name="Pallen M.J."/>
        </authorList>
    </citation>
    <scope>NUCLEOTIDE SEQUENCE</scope>
    <source>
        <strain evidence="2">CHK33-4379</strain>
    </source>
</reference>
<name>A0A9D1KK79_9FIRM</name>